<dbReference type="Proteomes" id="UP001341840">
    <property type="component" value="Unassembled WGS sequence"/>
</dbReference>
<dbReference type="SUPFAM" id="SSF52047">
    <property type="entry name" value="RNI-like"/>
    <property type="match status" value="2"/>
</dbReference>
<dbReference type="Gene3D" id="1.20.1280.50">
    <property type="match status" value="1"/>
</dbReference>
<dbReference type="InterPro" id="IPR032675">
    <property type="entry name" value="LRR_dom_sf"/>
</dbReference>
<gene>
    <name evidence="1" type="ORF">PIB30_012084</name>
</gene>
<dbReference type="PANTHER" id="PTHR13318:SF106">
    <property type="entry name" value="F-BOX_LRR-REPEAT PROTEIN 2"/>
    <property type="match status" value="1"/>
</dbReference>
<dbReference type="InterPro" id="IPR001611">
    <property type="entry name" value="Leu-rich_rpt"/>
</dbReference>
<dbReference type="PANTHER" id="PTHR13318">
    <property type="entry name" value="PARTNER OF PAIRED, ISOFORM B-RELATED"/>
    <property type="match status" value="1"/>
</dbReference>
<dbReference type="InterPro" id="IPR006553">
    <property type="entry name" value="Leu-rich_rpt_Cys-con_subtyp"/>
</dbReference>
<dbReference type="Gene3D" id="3.80.10.10">
    <property type="entry name" value="Ribonuclease Inhibitor"/>
    <property type="match status" value="5"/>
</dbReference>
<dbReference type="EMBL" id="JASCZI010030238">
    <property type="protein sequence ID" value="MED6119444.1"/>
    <property type="molecule type" value="Genomic_DNA"/>
</dbReference>
<dbReference type="SUPFAM" id="SSF81383">
    <property type="entry name" value="F-box domain"/>
    <property type="match status" value="1"/>
</dbReference>
<keyword evidence="2" id="KW-1185">Reference proteome</keyword>
<dbReference type="SMART" id="SM00367">
    <property type="entry name" value="LRR_CC"/>
    <property type="match status" value="5"/>
</dbReference>
<evidence type="ECO:0000313" key="2">
    <source>
        <dbReference type="Proteomes" id="UP001341840"/>
    </source>
</evidence>
<reference evidence="1 2" key="1">
    <citation type="journal article" date="2023" name="Plants (Basel)">
        <title>Bridging the Gap: Combining Genomics and Transcriptomics Approaches to Understand Stylosanthes scabra, an Orphan Legume from the Brazilian Caatinga.</title>
        <authorList>
            <person name="Ferreira-Neto J.R.C."/>
            <person name="da Silva M.D."/>
            <person name="Binneck E."/>
            <person name="de Melo N.F."/>
            <person name="da Silva R.H."/>
            <person name="de Melo A.L.T.M."/>
            <person name="Pandolfi V."/>
            <person name="Bustamante F.O."/>
            <person name="Brasileiro-Vidal A.C."/>
            <person name="Benko-Iseppon A.M."/>
        </authorList>
    </citation>
    <scope>NUCLEOTIDE SEQUENCE [LARGE SCALE GENOMIC DNA]</scope>
    <source>
        <tissue evidence="1">Leaves</tissue>
    </source>
</reference>
<sequence length="586" mass="66093">MSSSSSSYSEYSNLQDLPDECWESIFKNLTHPLDHESLSLVSRHFLSLTNRLRTSLTVSDHLLPLLPALLRRFTNLTSIKLTRSFTADLNDLLIQIASSHLPSLHSLDLSHQPAFPSIGLQQFSQKFPTLKSLNCSSMGSLTTADLELIAECFPNLEEIDVSYNHDKYYMISDGDSRVRGLASRLKNLRKVNLSGNHNLRDSSIFALCHDCEFLEELVLVNTNFISKVSPNAFANAIRQRPQLRSLAVGCLPDGFVNGEFRRGNMNSKFIDALVSLKELTCLDLSYSPLSDEFLCAVAEEGLPLRKLKLPGCFEYRYGGISCLLRNCNNLEYLDLQRTLFLDDQCVIGLSMFLGNLNFVNLSENSKLSDSSLFAILGNCPLITEIRMERTSVGKHKLQQDCLVVNSHVKFLNLARNSCLNDESVKMIASVCPNLEMIDLSYCESVSDGAVEVLRKCCKIQHMKLARIGLELFRVDFEVPTLRVLDLSWLRIGDEELSLISKRCYRLRELKLDSCNKITAKGVTKVVENCKQLRVISLLSCENVAADVVAWMVFTRRSLRKITAPPRFHLTEGQRDLFLRHGCLVCQ</sequence>
<protein>
    <recommendedName>
        <fullName evidence="3">F-box/LRR-repeat protein 2</fullName>
    </recommendedName>
</protein>
<dbReference type="Pfam" id="PF13516">
    <property type="entry name" value="LRR_6"/>
    <property type="match status" value="2"/>
</dbReference>
<comment type="caution">
    <text evidence="1">The sequence shown here is derived from an EMBL/GenBank/DDBJ whole genome shotgun (WGS) entry which is preliminary data.</text>
</comment>
<name>A0ABU6R675_9FABA</name>
<dbReference type="InterPro" id="IPR036047">
    <property type="entry name" value="F-box-like_dom_sf"/>
</dbReference>
<evidence type="ECO:0000313" key="1">
    <source>
        <dbReference type="EMBL" id="MED6119444.1"/>
    </source>
</evidence>
<organism evidence="1 2">
    <name type="scientific">Stylosanthes scabra</name>
    <dbReference type="NCBI Taxonomy" id="79078"/>
    <lineage>
        <taxon>Eukaryota</taxon>
        <taxon>Viridiplantae</taxon>
        <taxon>Streptophyta</taxon>
        <taxon>Embryophyta</taxon>
        <taxon>Tracheophyta</taxon>
        <taxon>Spermatophyta</taxon>
        <taxon>Magnoliopsida</taxon>
        <taxon>eudicotyledons</taxon>
        <taxon>Gunneridae</taxon>
        <taxon>Pentapetalae</taxon>
        <taxon>rosids</taxon>
        <taxon>fabids</taxon>
        <taxon>Fabales</taxon>
        <taxon>Fabaceae</taxon>
        <taxon>Papilionoideae</taxon>
        <taxon>50 kb inversion clade</taxon>
        <taxon>dalbergioids sensu lato</taxon>
        <taxon>Dalbergieae</taxon>
        <taxon>Pterocarpus clade</taxon>
        <taxon>Stylosanthes</taxon>
    </lineage>
</organism>
<accession>A0ABU6R675</accession>
<evidence type="ECO:0008006" key="3">
    <source>
        <dbReference type="Google" id="ProtNLM"/>
    </source>
</evidence>
<proteinExistence type="predicted"/>